<name>A0ABQ1PGD3_9MICC</name>
<dbReference type="Proteomes" id="UP000597761">
    <property type="component" value="Unassembled WGS sequence"/>
</dbReference>
<keyword evidence="2" id="KW-0479">Metal-binding</keyword>
<dbReference type="SUPFAM" id="SSF51621">
    <property type="entry name" value="Phosphoenolpyruvate/pyruvate domain"/>
    <property type="match status" value="1"/>
</dbReference>
<accession>A0ABQ1PGD3</accession>
<reference evidence="6" key="1">
    <citation type="journal article" date="2019" name="Int. J. Syst. Evol. Microbiol.">
        <title>The Global Catalogue of Microorganisms (GCM) 10K type strain sequencing project: providing services to taxonomists for standard genome sequencing and annotation.</title>
        <authorList>
            <consortium name="The Broad Institute Genomics Platform"/>
            <consortium name="The Broad Institute Genome Sequencing Center for Infectious Disease"/>
            <person name="Wu L."/>
            <person name="Ma J."/>
        </authorList>
    </citation>
    <scope>NUCLEOTIDE SEQUENCE [LARGE SCALE GENOMIC DNA]</scope>
    <source>
        <strain evidence="6">CGMCC 1.15480</strain>
    </source>
</reference>
<feature type="domain" description="HpcH/HpaI aldolase/citrate lyase" evidence="4">
    <location>
        <begin position="24"/>
        <end position="207"/>
    </location>
</feature>
<dbReference type="Pfam" id="PF03328">
    <property type="entry name" value="HpcH_HpaI"/>
    <property type="match status" value="1"/>
</dbReference>
<keyword evidence="3" id="KW-0456">Lyase</keyword>
<evidence type="ECO:0000259" key="4">
    <source>
        <dbReference type="Pfam" id="PF03328"/>
    </source>
</evidence>
<dbReference type="PANTHER" id="PTHR30502">
    <property type="entry name" value="2-KETO-3-DEOXY-L-RHAMNONATE ALDOLASE"/>
    <property type="match status" value="1"/>
</dbReference>
<sequence length="261" mass="27354">MSALNLPTPGFARSLREATRTLVGTWVKIPALATVEILALAGFDFVVIDLEHAPLDLPSAYTATVVAQAHGMSVLVRVSDRSGSQLQRLLDSGVDGILVPRVSTPAQAADAAAGMTFAPDGDRGNGSTSRAGRWGAIDRDRYLARGADVLRAVQLEDRAALDEVDAILDTPHLNGVFLGMGDLQLSSGLPESDPAIQALVDTLLDRAAQRQLPVGTAVRTAQQVEAAAARGFAYVMADNDAGILRAAATDLVSDIHRRLGA</sequence>
<organism evidence="5 6">
    <name type="scientific">Tersicoccus solisilvae</name>
    <dbReference type="NCBI Taxonomy" id="1882339"/>
    <lineage>
        <taxon>Bacteria</taxon>
        <taxon>Bacillati</taxon>
        <taxon>Actinomycetota</taxon>
        <taxon>Actinomycetes</taxon>
        <taxon>Micrococcales</taxon>
        <taxon>Micrococcaceae</taxon>
        <taxon>Tersicoccus</taxon>
    </lineage>
</organism>
<dbReference type="InterPro" id="IPR005000">
    <property type="entry name" value="Aldolase/citrate-lyase_domain"/>
</dbReference>
<comment type="caution">
    <text evidence="5">The sequence shown here is derived from an EMBL/GenBank/DDBJ whole genome shotgun (WGS) entry which is preliminary data.</text>
</comment>
<dbReference type="InterPro" id="IPR040442">
    <property type="entry name" value="Pyrv_kinase-like_dom_sf"/>
</dbReference>
<evidence type="ECO:0000313" key="6">
    <source>
        <dbReference type="Proteomes" id="UP000597761"/>
    </source>
</evidence>
<evidence type="ECO:0000256" key="2">
    <source>
        <dbReference type="ARBA" id="ARBA00022723"/>
    </source>
</evidence>
<comment type="similarity">
    <text evidence="1">Belongs to the HpcH/HpaI aldolase family.</text>
</comment>
<evidence type="ECO:0000256" key="3">
    <source>
        <dbReference type="ARBA" id="ARBA00023239"/>
    </source>
</evidence>
<dbReference type="EMBL" id="BMJI01000018">
    <property type="protein sequence ID" value="GGC96630.1"/>
    <property type="molecule type" value="Genomic_DNA"/>
</dbReference>
<evidence type="ECO:0000256" key="1">
    <source>
        <dbReference type="ARBA" id="ARBA00005568"/>
    </source>
</evidence>
<dbReference type="InterPro" id="IPR050251">
    <property type="entry name" value="HpcH-HpaI_aldolase"/>
</dbReference>
<keyword evidence="6" id="KW-1185">Reference proteome</keyword>
<proteinExistence type="inferred from homology"/>
<protein>
    <submittedName>
        <fullName evidence="5">Aldolase</fullName>
    </submittedName>
</protein>
<gene>
    <name evidence="5" type="ORF">GCM10011512_24550</name>
</gene>
<dbReference type="InterPro" id="IPR015813">
    <property type="entry name" value="Pyrv/PenolPyrv_kinase-like_dom"/>
</dbReference>
<dbReference type="PANTHER" id="PTHR30502:SF0">
    <property type="entry name" value="PHOSPHOENOLPYRUVATE CARBOXYLASE FAMILY PROTEIN"/>
    <property type="match status" value="1"/>
</dbReference>
<dbReference type="RefSeq" id="WP_229660009.1">
    <property type="nucleotide sequence ID" value="NZ_BMJI01000018.1"/>
</dbReference>
<evidence type="ECO:0000313" key="5">
    <source>
        <dbReference type="EMBL" id="GGC96630.1"/>
    </source>
</evidence>
<dbReference type="Gene3D" id="3.20.20.60">
    <property type="entry name" value="Phosphoenolpyruvate-binding domains"/>
    <property type="match status" value="1"/>
</dbReference>